<dbReference type="Pfam" id="PF08395">
    <property type="entry name" value="7tm_7"/>
    <property type="match status" value="1"/>
</dbReference>
<keyword evidence="6" id="KW-0807">Transducer</keyword>
<feature type="transmembrane region" description="Helical" evidence="6">
    <location>
        <begin position="62"/>
        <end position="85"/>
    </location>
</feature>
<comment type="function">
    <text evidence="6">Gustatory receptor which mediates acceptance or avoidance behavior, depending on its substrates.</text>
</comment>
<dbReference type="GO" id="GO:0005886">
    <property type="term" value="C:plasma membrane"/>
    <property type="evidence" value="ECO:0007669"/>
    <property type="project" value="UniProtKB-SubCell"/>
</dbReference>
<evidence type="ECO:0000256" key="5">
    <source>
        <dbReference type="ARBA" id="ARBA00023136"/>
    </source>
</evidence>
<evidence type="ECO:0000256" key="4">
    <source>
        <dbReference type="ARBA" id="ARBA00022989"/>
    </source>
</evidence>
<keyword evidence="6" id="KW-0675">Receptor</keyword>
<keyword evidence="5 6" id="KW-0472">Membrane</keyword>
<evidence type="ECO:0000256" key="1">
    <source>
        <dbReference type="ARBA" id="ARBA00004651"/>
    </source>
</evidence>
<keyword evidence="2 6" id="KW-1003">Cell membrane</keyword>
<feature type="transmembrane region" description="Helical" evidence="6">
    <location>
        <begin position="97"/>
        <end position="118"/>
    </location>
</feature>
<comment type="caution">
    <text evidence="7">The sequence shown here is derived from an EMBL/GenBank/DDBJ whole genome shotgun (WGS) entry which is preliminary data.</text>
</comment>
<reference evidence="7 8" key="1">
    <citation type="submission" date="2023-11" db="EMBL/GenBank/DDBJ databases">
        <authorList>
            <person name="Okamura Y."/>
        </authorList>
    </citation>
    <scope>NUCLEOTIDE SEQUENCE [LARGE SCALE GENOMIC DNA]</scope>
</reference>
<dbReference type="EMBL" id="CAVLEF010000002">
    <property type="protein sequence ID" value="CAK1541382.1"/>
    <property type="molecule type" value="Genomic_DNA"/>
</dbReference>
<comment type="subcellular location">
    <subcellularLocation>
        <location evidence="1 6">Cell membrane</location>
        <topology evidence="1 6">Multi-pass membrane protein</topology>
    </subcellularLocation>
</comment>
<dbReference type="InterPro" id="IPR013604">
    <property type="entry name" value="7TM_chemorcpt"/>
</dbReference>
<comment type="similarity">
    <text evidence="6">Belongs to the insect chemoreceptor superfamily. Gustatory receptor (GR) family.</text>
</comment>
<dbReference type="AlphaFoldDB" id="A0AAV1IZ30"/>
<keyword evidence="8" id="KW-1185">Reference proteome</keyword>
<dbReference type="GO" id="GO:0007165">
    <property type="term" value="P:signal transduction"/>
    <property type="evidence" value="ECO:0007669"/>
    <property type="project" value="UniProtKB-KW"/>
</dbReference>
<feature type="transmembrane region" description="Helical" evidence="6">
    <location>
        <begin position="329"/>
        <end position="348"/>
    </location>
</feature>
<keyword evidence="3 6" id="KW-0812">Transmembrane</keyword>
<gene>
    <name evidence="7" type="ORF">LNINA_LOCUS1370</name>
</gene>
<evidence type="ECO:0000256" key="3">
    <source>
        <dbReference type="ARBA" id="ARBA00022692"/>
    </source>
</evidence>
<feature type="transmembrane region" description="Helical" evidence="6">
    <location>
        <begin position="197"/>
        <end position="216"/>
    </location>
</feature>
<sequence length="427" mass="47122">MVGSERTPNGLPHTTAENAPHCTVSGAHAFILRISSVFGLAPLRFEAKGEGFIVRVSGGMCLYSYLLVTTLVVCTVCGLRAEVAAGVTMSVRMSSRVAQFVSACDVLAVTLTAGAGIYQAPARMRAMISFMETVAAVDESIGAEYSRSRERWLSFALLAILIFFTILVADDFCFYALQARKIDREWDVVTNYVGFYLLWYVVIVLELQFAFTALSVRARFRALNDALAVTARHVSHPENFFPVEKVPERSPLNVFAIRMSTDSPRRQNISLLVDSLPTSVDRQESIIHRENGCMRLAVPAGEAVRRLAALQGALCEVLRRVESGYGVPLALLLLSALMHLIVTPYFFIMEIRLLVIAKDFQGKRTEQLVCRLLRAAPAGSGTLSSRLEMFSRQLLLQSVCYSPMGLCTLGRPLVATVRLFPINARLE</sequence>
<dbReference type="GO" id="GO:0050909">
    <property type="term" value="P:sensory perception of taste"/>
    <property type="evidence" value="ECO:0007669"/>
    <property type="project" value="InterPro"/>
</dbReference>
<name>A0AAV1IZ30_9NEOP</name>
<protein>
    <recommendedName>
        <fullName evidence="6">Gustatory receptor</fullName>
    </recommendedName>
</protein>
<accession>A0AAV1IZ30</accession>
<evidence type="ECO:0000313" key="7">
    <source>
        <dbReference type="EMBL" id="CAK1541382.1"/>
    </source>
</evidence>
<comment type="caution">
    <text evidence="6">Lacks conserved residue(s) required for the propagation of feature annotation.</text>
</comment>
<proteinExistence type="inferred from homology"/>
<evidence type="ECO:0000256" key="2">
    <source>
        <dbReference type="ARBA" id="ARBA00022475"/>
    </source>
</evidence>
<evidence type="ECO:0000313" key="8">
    <source>
        <dbReference type="Proteomes" id="UP001497472"/>
    </source>
</evidence>
<dbReference type="Proteomes" id="UP001497472">
    <property type="component" value="Unassembled WGS sequence"/>
</dbReference>
<evidence type="ECO:0000256" key="6">
    <source>
        <dbReference type="RuleBase" id="RU363108"/>
    </source>
</evidence>
<feature type="transmembrane region" description="Helical" evidence="6">
    <location>
        <begin position="155"/>
        <end position="177"/>
    </location>
</feature>
<keyword evidence="4 6" id="KW-1133">Transmembrane helix</keyword>
<organism evidence="7 8">
    <name type="scientific">Leptosia nina</name>
    <dbReference type="NCBI Taxonomy" id="320188"/>
    <lineage>
        <taxon>Eukaryota</taxon>
        <taxon>Metazoa</taxon>
        <taxon>Ecdysozoa</taxon>
        <taxon>Arthropoda</taxon>
        <taxon>Hexapoda</taxon>
        <taxon>Insecta</taxon>
        <taxon>Pterygota</taxon>
        <taxon>Neoptera</taxon>
        <taxon>Endopterygota</taxon>
        <taxon>Lepidoptera</taxon>
        <taxon>Glossata</taxon>
        <taxon>Ditrysia</taxon>
        <taxon>Papilionoidea</taxon>
        <taxon>Pieridae</taxon>
        <taxon>Pierinae</taxon>
        <taxon>Leptosia</taxon>
    </lineage>
</organism>